<dbReference type="Proteomes" id="UP000314223">
    <property type="component" value="Unassembled WGS sequence"/>
</dbReference>
<protein>
    <submittedName>
        <fullName evidence="1">Uncharacterized protein</fullName>
    </submittedName>
</protein>
<evidence type="ECO:0000313" key="2">
    <source>
        <dbReference type="Proteomes" id="UP000314223"/>
    </source>
</evidence>
<dbReference type="EMBL" id="VDMQ01000004">
    <property type="protein sequence ID" value="TNM55199.1"/>
    <property type="molecule type" value="Genomic_DNA"/>
</dbReference>
<comment type="caution">
    <text evidence="1">The sequence shown here is derived from an EMBL/GenBank/DDBJ whole genome shotgun (WGS) entry which is preliminary data.</text>
</comment>
<organism evidence="1 2">
    <name type="scientific">Brevibacterium sediminis</name>
    <dbReference type="NCBI Taxonomy" id="1857024"/>
    <lineage>
        <taxon>Bacteria</taxon>
        <taxon>Bacillati</taxon>
        <taxon>Actinomycetota</taxon>
        <taxon>Actinomycetes</taxon>
        <taxon>Micrococcales</taxon>
        <taxon>Brevibacteriaceae</taxon>
        <taxon>Brevibacterium</taxon>
    </lineage>
</organism>
<reference evidence="1 2" key="1">
    <citation type="submission" date="2019-06" db="EMBL/GenBank/DDBJ databases">
        <authorList>
            <person name="Mardanova A.M."/>
            <person name="Pudova D.S."/>
            <person name="Shagimardanova E.I."/>
            <person name="Gogoleva N.E."/>
            <person name="Lutfullin M.T."/>
            <person name="Hadieva G.F."/>
            <person name="Sharipova M.R."/>
        </authorList>
    </citation>
    <scope>NUCLEOTIDE SEQUENCE [LARGE SCALE GENOMIC DNA]</scope>
    <source>
        <strain evidence="1 2">MG-1</strain>
    </source>
</reference>
<proteinExistence type="predicted"/>
<evidence type="ECO:0000313" key="1">
    <source>
        <dbReference type="EMBL" id="TNM55199.1"/>
    </source>
</evidence>
<gene>
    <name evidence="1" type="ORF">FHQ09_08215</name>
</gene>
<dbReference type="AlphaFoldDB" id="A0A5C4X3Y0"/>
<accession>A0A5C4X3Y0</accession>
<dbReference type="Pfam" id="PF19593">
    <property type="entry name" value="DUF6098"/>
    <property type="match status" value="1"/>
</dbReference>
<dbReference type="InterPro" id="IPR046080">
    <property type="entry name" value="DUF6098"/>
</dbReference>
<name>A0A5C4X3Y0_9MICO</name>
<sequence length="144" mass="16436">MSERLMLDSLDTIEELATSGRPLYVRYSEGYESDTQGGSIDFESGLELPGLAVNPLTPEDWWTRPLGDWLARQLCQYKHLQEKNPDRFAWILTGEQVGRGPDCEPLLVEVEPIARLSPRLLDEAEKRYRRNFDAEKGPEDSEPA</sequence>